<dbReference type="SUPFAM" id="SSF53955">
    <property type="entry name" value="Lysozyme-like"/>
    <property type="match status" value="1"/>
</dbReference>
<dbReference type="EnsemblMetazoa" id="XM_022813446">
    <property type="protein sequence ID" value="XP_022669181"/>
    <property type="gene ID" value="LOC111253676"/>
</dbReference>
<dbReference type="InterPro" id="IPR019799">
    <property type="entry name" value="Glyco_hydro_22_CS"/>
</dbReference>
<dbReference type="PANTHER" id="PTHR11407">
    <property type="entry name" value="LYSOZYME C"/>
    <property type="match status" value="1"/>
</dbReference>
<keyword evidence="3" id="KW-0929">Antimicrobial</keyword>
<dbReference type="RefSeq" id="XP_022669181.1">
    <property type="nucleotide sequence ID" value="XM_022813446.1"/>
</dbReference>
<name>A0A7M7KQH5_VARDE</name>
<keyword evidence="5" id="KW-0378">Hydrolase</keyword>
<evidence type="ECO:0000256" key="1">
    <source>
        <dbReference type="ARBA" id="ARBA00000632"/>
    </source>
</evidence>
<evidence type="ECO:0000256" key="4">
    <source>
        <dbReference type="ARBA" id="ARBA00023157"/>
    </source>
</evidence>
<dbReference type="PRINTS" id="PR00135">
    <property type="entry name" value="LYZLACT"/>
</dbReference>
<dbReference type="InterPro" id="IPR001916">
    <property type="entry name" value="Glyco_hydro_22"/>
</dbReference>
<dbReference type="GO" id="GO:0042742">
    <property type="term" value="P:defense response to bacterium"/>
    <property type="evidence" value="ECO:0007669"/>
    <property type="project" value="UniProtKB-KW"/>
</dbReference>
<keyword evidence="4" id="KW-1015">Disulfide bond</keyword>
<dbReference type="InterPro" id="IPR000974">
    <property type="entry name" value="Glyco_hydro_22_lys"/>
</dbReference>
<reference evidence="9" key="1">
    <citation type="submission" date="2021-01" db="UniProtKB">
        <authorList>
            <consortium name="EnsemblMetazoa"/>
        </authorList>
    </citation>
    <scope>IDENTIFICATION</scope>
</reference>
<comment type="similarity">
    <text evidence="6">Belongs to the glycosyl hydrolase 22 family.</text>
</comment>
<dbReference type="InterPro" id="IPR023346">
    <property type="entry name" value="Lysozyme-like_dom_sf"/>
</dbReference>
<keyword evidence="3" id="KW-0081">Bacteriolytic enzyme</keyword>
<evidence type="ECO:0000256" key="3">
    <source>
        <dbReference type="ARBA" id="ARBA00022638"/>
    </source>
</evidence>
<dbReference type="PANTHER" id="PTHR11407:SF63">
    <property type="entry name" value="LYSOZYME C"/>
    <property type="match status" value="1"/>
</dbReference>
<dbReference type="GO" id="GO:0003796">
    <property type="term" value="F:lysozyme activity"/>
    <property type="evidence" value="ECO:0007669"/>
    <property type="project" value="UniProtKB-EC"/>
</dbReference>
<evidence type="ECO:0000313" key="10">
    <source>
        <dbReference type="Proteomes" id="UP000594260"/>
    </source>
</evidence>
<dbReference type="PROSITE" id="PS00128">
    <property type="entry name" value="GLYCOSYL_HYDROL_F22_1"/>
    <property type="match status" value="1"/>
</dbReference>
<comment type="catalytic activity">
    <reaction evidence="1">
        <text>Hydrolysis of (1-&gt;4)-beta-linkages between N-acetylmuramic acid and N-acetyl-D-glucosamine residues in a peptidoglycan and between N-acetyl-D-glucosamine residues in chitodextrins.</text>
        <dbReference type="EC" id="3.2.1.17"/>
    </reaction>
</comment>
<dbReference type="Gene3D" id="1.10.530.10">
    <property type="match status" value="1"/>
</dbReference>
<organism evidence="9 10">
    <name type="scientific">Varroa destructor</name>
    <name type="common">Honeybee mite</name>
    <dbReference type="NCBI Taxonomy" id="109461"/>
    <lineage>
        <taxon>Eukaryota</taxon>
        <taxon>Metazoa</taxon>
        <taxon>Ecdysozoa</taxon>
        <taxon>Arthropoda</taxon>
        <taxon>Chelicerata</taxon>
        <taxon>Arachnida</taxon>
        <taxon>Acari</taxon>
        <taxon>Parasitiformes</taxon>
        <taxon>Mesostigmata</taxon>
        <taxon>Gamasina</taxon>
        <taxon>Dermanyssoidea</taxon>
        <taxon>Varroidae</taxon>
        <taxon>Varroa</taxon>
    </lineage>
</organism>
<evidence type="ECO:0000259" key="8">
    <source>
        <dbReference type="PROSITE" id="PS00128"/>
    </source>
</evidence>
<dbReference type="Proteomes" id="UP000594260">
    <property type="component" value="Unplaced"/>
</dbReference>
<feature type="domain" description="Glycosyl hydrolases family 22 (GH22)" evidence="8">
    <location>
        <begin position="37"/>
        <end position="55"/>
    </location>
</feature>
<dbReference type="Pfam" id="PF00062">
    <property type="entry name" value="Lys"/>
    <property type="match status" value="1"/>
</dbReference>
<proteinExistence type="inferred from homology"/>
<protein>
    <recommendedName>
        <fullName evidence="2">lysozyme</fullName>
        <ecNumber evidence="2">3.2.1.17</ecNumber>
    </recommendedName>
</protein>
<dbReference type="AlphaFoldDB" id="A0A7M7KQH5"/>
<keyword evidence="5" id="KW-0326">Glycosidase</keyword>
<accession>A0A7M7KQH5</accession>
<dbReference type="GeneID" id="111253676"/>
<dbReference type="PROSITE" id="PS51348">
    <property type="entry name" value="GLYCOSYL_HYDROL_F22_2"/>
    <property type="match status" value="1"/>
</dbReference>
<feature type="region of interest" description="Disordered" evidence="7">
    <location>
        <begin position="215"/>
        <end position="245"/>
    </location>
</feature>
<dbReference type="SMART" id="SM00263">
    <property type="entry name" value="LYZ1"/>
    <property type="match status" value="1"/>
</dbReference>
<dbReference type="EC" id="3.2.1.17" evidence="2"/>
<evidence type="ECO:0000256" key="5">
    <source>
        <dbReference type="ARBA" id="ARBA00023295"/>
    </source>
</evidence>
<evidence type="ECO:0000256" key="6">
    <source>
        <dbReference type="RuleBase" id="RU004440"/>
    </source>
</evidence>
<keyword evidence="10" id="KW-1185">Reference proteome</keyword>
<sequence>MPKQRCALSKRNQQEVYYSCFNINDRYWCSPGPANICNVSCEALRSENLTEAIACAQRILSIQGFSAWTVYPLYCNNSFNYSQDCNTPGSDFSSRKFSFSFAAPPSLFNPLDSRVAADRNVITAVSRITTPYVKNTALPSPTGGPIIKGTIGSISTYLSYSTTKASPAALQNDLSSSTTDLGVTVSSLAFSTSSSGIYRDRTFIATTVPYSSSTLGLGQNFRPGPQGTTAPPHLKKHIQRNDTSP</sequence>
<dbReference type="PRINTS" id="PR00137">
    <property type="entry name" value="LYSOZYME"/>
</dbReference>
<evidence type="ECO:0000256" key="7">
    <source>
        <dbReference type="SAM" id="MobiDB-lite"/>
    </source>
</evidence>
<dbReference type="GO" id="GO:0031640">
    <property type="term" value="P:killing of cells of another organism"/>
    <property type="evidence" value="ECO:0007669"/>
    <property type="project" value="UniProtKB-KW"/>
</dbReference>
<evidence type="ECO:0000313" key="9">
    <source>
        <dbReference type="EnsemblMetazoa" id="XP_022669181"/>
    </source>
</evidence>
<evidence type="ECO:0000256" key="2">
    <source>
        <dbReference type="ARBA" id="ARBA00012732"/>
    </source>
</evidence>